<dbReference type="EMBL" id="JAZGQO010000007">
    <property type="protein sequence ID" value="KAK6182758.1"/>
    <property type="molecule type" value="Genomic_DNA"/>
</dbReference>
<evidence type="ECO:0000256" key="8">
    <source>
        <dbReference type="SAM" id="MobiDB-lite"/>
    </source>
</evidence>
<organism evidence="11 12">
    <name type="scientific">Patella caerulea</name>
    <name type="common">Rayed Mediterranean limpet</name>
    <dbReference type="NCBI Taxonomy" id="87958"/>
    <lineage>
        <taxon>Eukaryota</taxon>
        <taxon>Metazoa</taxon>
        <taxon>Spiralia</taxon>
        <taxon>Lophotrochozoa</taxon>
        <taxon>Mollusca</taxon>
        <taxon>Gastropoda</taxon>
        <taxon>Patellogastropoda</taxon>
        <taxon>Patelloidea</taxon>
        <taxon>Patellidae</taxon>
        <taxon>Patella</taxon>
    </lineage>
</organism>
<feature type="coiled-coil region" evidence="7">
    <location>
        <begin position="432"/>
        <end position="468"/>
    </location>
</feature>
<dbReference type="GO" id="GO:0000062">
    <property type="term" value="F:fatty-acyl-CoA binding"/>
    <property type="evidence" value="ECO:0007669"/>
    <property type="project" value="InterPro"/>
</dbReference>
<dbReference type="PRINTS" id="PR00689">
    <property type="entry name" value="ACOABINDINGP"/>
</dbReference>
<evidence type="ECO:0000256" key="4">
    <source>
        <dbReference type="ARBA" id="ARBA00025481"/>
    </source>
</evidence>
<dbReference type="GO" id="GO:0000425">
    <property type="term" value="P:pexophagy"/>
    <property type="evidence" value="ECO:0007669"/>
    <property type="project" value="InterPro"/>
</dbReference>
<evidence type="ECO:0000256" key="6">
    <source>
        <dbReference type="PIRSR" id="PIRSR002412-1"/>
    </source>
</evidence>
<feature type="transmembrane region" description="Helical" evidence="9">
    <location>
        <begin position="482"/>
        <end position="500"/>
    </location>
</feature>
<comment type="similarity">
    <text evidence="1">Belongs to the ATG37 family.</text>
</comment>
<dbReference type="GO" id="GO:0005737">
    <property type="term" value="C:cytoplasm"/>
    <property type="evidence" value="ECO:0007669"/>
    <property type="project" value="TreeGrafter"/>
</dbReference>
<dbReference type="InterPro" id="IPR000582">
    <property type="entry name" value="Acyl-CoA-binding_protein"/>
</dbReference>
<evidence type="ECO:0000256" key="7">
    <source>
        <dbReference type="SAM" id="Coils"/>
    </source>
</evidence>
<evidence type="ECO:0000313" key="12">
    <source>
        <dbReference type="Proteomes" id="UP001347796"/>
    </source>
</evidence>
<feature type="domain" description="ACB" evidence="10">
    <location>
        <begin position="5"/>
        <end position="94"/>
    </location>
</feature>
<keyword evidence="7" id="KW-0175">Coiled coil</keyword>
<evidence type="ECO:0000256" key="1">
    <source>
        <dbReference type="ARBA" id="ARBA00010310"/>
    </source>
</evidence>
<dbReference type="InterPro" id="IPR035984">
    <property type="entry name" value="Acyl-CoA-binding_sf"/>
</dbReference>
<keyword evidence="9" id="KW-1133">Transmembrane helix</keyword>
<feature type="binding site" evidence="6">
    <location>
        <position position="62"/>
    </location>
    <ligand>
        <name>an acyl-CoA</name>
        <dbReference type="ChEBI" id="CHEBI:58342"/>
    </ligand>
</feature>
<keyword evidence="5" id="KW-0813">Transport</keyword>
<sequence>MADTAKEKFDAAVKVIRGLPKNGTFQPSHELMLKFYGFYKQSTEGPCKQSKPSFWDVVNKAKWDAWNKLGEMPREEAMLKYVDELKTIIETMPQTKQVEEFMDTIGSFYELIEENVPGEKTSKPLKLQNGGSGDHDDTDDEEIEIESNISLNNGIDNSFNHSAAVEDILCNAELMKGKQPHVTVRENNMVHQQLYIEKTKNENREKEEIKINGGMKEDVESGSDTDEFCDTSDEPIQDPLENGHVIPVLNTSTPITKTENHVRFTDKDSIQTEAQIHQRTPSSRFTNSQNLRMGLLSNSVPYSSKFNRDTLLSDSLLVNAASNDSLNLSMDSQLGVSLHHPDNSVLQQPFDKLESDSVMTRGGGNIPTSQGSFPVSTDMTDRSVGGRGNAGNISGSRRGLFPPGSGGAGEDEDDVLRTHRYGDLNQQIVLTLVRLQQDMNSVLSRLTNLEAMTERQSLEKERQELHKKSTWWPFGNMSKRTAAFIFIWPFLAHFIISLICNRRRRR</sequence>
<feature type="binding site" evidence="6">
    <location>
        <begin position="16"/>
        <end position="25"/>
    </location>
    <ligand>
        <name>an acyl-CoA</name>
        <dbReference type="ChEBI" id="CHEBI:58342"/>
    </ligand>
</feature>
<comment type="caution">
    <text evidence="11">The sequence shown here is derived from an EMBL/GenBank/DDBJ whole genome shotgun (WGS) entry which is preliminary data.</text>
</comment>
<evidence type="ECO:0000256" key="2">
    <source>
        <dbReference type="ARBA" id="ARBA00023006"/>
    </source>
</evidence>
<reference evidence="11 12" key="1">
    <citation type="submission" date="2024-01" db="EMBL/GenBank/DDBJ databases">
        <title>The genome of the rayed Mediterranean limpet Patella caerulea (Linnaeus, 1758).</title>
        <authorList>
            <person name="Anh-Thu Weber A."/>
            <person name="Halstead-Nussloch G."/>
        </authorList>
    </citation>
    <scope>NUCLEOTIDE SEQUENCE [LARGE SCALE GENOMIC DNA]</scope>
    <source>
        <strain evidence="11">AATW-2023a</strain>
        <tissue evidence="11">Whole specimen</tissue>
    </source>
</reference>
<gene>
    <name evidence="11" type="ORF">SNE40_010370</name>
</gene>
<proteinExistence type="inferred from homology"/>
<feature type="binding site" evidence="6">
    <location>
        <position position="81"/>
    </location>
    <ligand>
        <name>an acyl-CoA</name>
        <dbReference type="ChEBI" id="CHEBI:58342"/>
    </ligand>
</feature>
<keyword evidence="9" id="KW-0472">Membrane</keyword>
<dbReference type="FunFam" id="1.20.80.10:FF:000010">
    <property type="entry name" value="Acyl-CoA-binding domain-containing protein 5"/>
    <property type="match status" value="1"/>
</dbReference>
<evidence type="ECO:0000256" key="3">
    <source>
        <dbReference type="ARBA" id="ARBA00023121"/>
    </source>
</evidence>
<accession>A0AAN8PSS0</accession>
<evidence type="ECO:0000313" key="11">
    <source>
        <dbReference type="EMBL" id="KAK6182758.1"/>
    </source>
</evidence>
<feature type="compositionally biased region" description="Polar residues" evidence="8">
    <location>
        <begin position="366"/>
        <end position="378"/>
    </location>
</feature>
<keyword evidence="12" id="KW-1185">Reference proteome</keyword>
<dbReference type="SUPFAM" id="SSF47027">
    <property type="entry name" value="Acyl-CoA binding protein"/>
    <property type="match status" value="1"/>
</dbReference>
<comment type="function">
    <text evidence="4">Acyl-CoA binding protein which acts as the peroxisome receptor for pexophagy but is dispensable for aggrephagy and nonselective autophagy. Binds medium- and long-chain acyl-CoA esters.</text>
</comment>
<dbReference type="PIRSF" id="PIRSF002412">
    <property type="entry name" value="MA_DBI"/>
    <property type="match status" value="1"/>
</dbReference>
<protein>
    <recommendedName>
        <fullName evidence="5">Acyl-CoA-binding domain-containing protein 5</fullName>
    </recommendedName>
</protein>
<dbReference type="InterPro" id="IPR016347">
    <property type="entry name" value="ACBD5"/>
</dbReference>
<feature type="region of interest" description="Disordered" evidence="8">
    <location>
        <begin position="387"/>
        <end position="412"/>
    </location>
</feature>
<dbReference type="Gene3D" id="1.20.80.10">
    <property type="match status" value="1"/>
</dbReference>
<dbReference type="CDD" id="cd00435">
    <property type="entry name" value="ACBP"/>
    <property type="match status" value="1"/>
</dbReference>
<dbReference type="PANTHER" id="PTHR23310">
    <property type="entry name" value="ACYL-COA-BINDING PROTEIN, ACBP"/>
    <property type="match status" value="1"/>
</dbReference>
<dbReference type="InterPro" id="IPR022408">
    <property type="entry name" value="Acyl-CoA-binding_prot_CS"/>
</dbReference>
<evidence type="ECO:0000259" key="10">
    <source>
        <dbReference type="PROSITE" id="PS51228"/>
    </source>
</evidence>
<name>A0AAN8PSS0_PATCE</name>
<evidence type="ECO:0000256" key="5">
    <source>
        <dbReference type="PIRNR" id="PIRNR002412"/>
    </source>
</evidence>
<feature type="region of interest" description="Disordered" evidence="8">
    <location>
        <begin position="120"/>
        <end position="139"/>
    </location>
</feature>
<dbReference type="Pfam" id="PF00887">
    <property type="entry name" value="ACBP"/>
    <property type="match status" value="1"/>
</dbReference>
<keyword evidence="9" id="KW-0812">Transmembrane</keyword>
<keyword evidence="2" id="KW-0072">Autophagy</keyword>
<keyword evidence="3 5" id="KW-0446">Lipid-binding</keyword>
<dbReference type="PROSITE" id="PS00880">
    <property type="entry name" value="ACB_1"/>
    <property type="match status" value="1"/>
</dbReference>
<dbReference type="PANTHER" id="PTHR23310:SF77">
    <property type="entry name" value="LD25952P"/>
    <property type="match status" value="1"/>
</dbReference>
<dbReference type="InterPro" id="IPR014352">
    <property type="entry name" value="FERM/acyl-CoA-bd_prot_sf"/>
</dbReference>
<evidence type="ECO:0000256" key="9">
    <source>
        <dbReference type="SAM" id="Phobius"/>
    </source>
</evidence>
<feature type="binding site" evidence="6">
    <location>
        <begin position="36"/>
        <end position="40"/>
    </location>
    <ligand>
        <name>an acyl-CoA</name>
        <dbReference type="ChEBI" id="CHEBI:58342"/>
    </ligand>
</feature>
<dbReference type="AlphaFoldDB" id="A0AAN8PSS0"/>
<dbReference type="GO" id="GO:0006631">
    <property type="term" value="P:fatty acid metabolic process"/>
    <property type="evidence" value="ECO:0007669"/>
    <property type="project" value="TreeGrafter"/>
</dbReference>
<dbReference type="PROSITE" id="PS51228">
    <property type="entry name" value="ACB_2"/>
    <property type="match status" value="1"/>
</dbReference>
<feature type="region of interest" description="Disordered" evidence="8">
    <location>
        <begin position="363"/>
        <end position="382"/>
    </location>
</feature>
<dbReference type="Proteomes" id="UP001347796">
    <property type="component" value="Unassembled WGS sequence"/>
</dbReference>